<accession>A0AAV1U9H8</accession>
<dbReference type="EMBL" id="CAKLBY020000168">
    <property type="protein sequence ID" value="CAK7930582.1"/>
    <property type="molecule type" value="Genomic_DNA"/>
</dbReference>
<evidence type="ECO:0000313" key="4">
    <source>
        <dbReference type="Proteomes" id="UP001162060"/>
    </source>
</evidence>
<dbReference type="Pfam" id="PF07727">
    <property type="entry name" value="RVT_2"/>
    <property type="match status" value="1"/>
</dbReference>
<feature type="compositionally biased region" description="Basic residues" evidence="1">
    <location>
        <begin position="9"/>
        <end position="28"/>
    </location>
</feature>
<organism evidence="3 4">
    <name type="scientific">Peronospora matthiolae</name>
    <dbReference type="NCBI Taxonomy" id="2874970"/>
    <lineage>
        <taxon>Eukaryota</taxon>
        <taxon>Sar</taxon>
        <taxon>Stramenopiles</taxon>
        <taxon>Oomycota</taxon>
        <taxon>Peronosporomycetes</taxon>
        <taxon>Peronosporales</taxon>
        <taxon>Peronosporaceae</taxon>
        <taxon>Peronospora</taxon>
    </lineage>
</organism>
<reference evidence="3" key="1">
    <citation type="submission" date="2024-01" db="EMBL/GenBank/DDBJ databases">
        <authorList>
            <person name="Webb A."/>
        </authorList>
    </citation>
    <scope>NUCLEOTIDE SEQUENCE</scope>
    <source>
        <strain evidence="3">Pm1</strain>
    </source>
</reference>
<feature type="domain" description="Reverse transcriptase Ty1/copia-type" evidence="2">
    <location>
        <begin position="95"/>
        <end position="175"/>
    </location>
</feature>
<gene>
    <name evidence="3" type="ORF">PM001_LOCUS15732</name>
</gene>
<evidence type="ECO:0000259" key="2">
    <source>
        <dbReference type="Pfam" id="PF07727"/>
    </source>
</evidence>
<dbReference type="AlphaFoldDB" id="A0AAV1U9H8"/>
<proteinExistence type="predicted"/>
<name>A0AAV1U9H8_9STRA</name>
<protein>
    <recommendedName>
        <fullName evidence="2">Reverse transcriptase Ty1/copia-type domain-containing protein</fullName>
    </recommendedName>
</protein>
<evidence type="ECO:0000256" key="1">
    <source>
        <dbReference type="SAM" id="MobiDB-lite"/>
    </source>
</evidence>
<comment type="caution">
    <text evidence="3">The sequence shown here is derived from an EMBL/GenBank/DDBJ whole genome shotgun (WGS) entry which is preliminary data.</text>
</comment>
<dbReference type="Proteomes" id="UP001162060">
    <property type="component" value="Unassembled WGS sequence"/>
</dbReference>
<sequence length="182" mass="20379">MASLAISSKQKKKGKLTVRRGRSKKKSWTRLSHGTRCASKRAQEFAGQEEPASNTSIVNHVYERDSKNYGEAMRSSKSEEWKKAMCNELEALENNDVWHLIKLPSSSNALHTKWVYKTKMTADGDIERLKARIVACGNEQVFGVDYVLTYAAVMDMSTVKITLALAVTWGVVAKHGDFPKPT</sequence>
<evidence type="ECO:0000313" key="3">
    <source>
        <dbReference type="EMBL" id="CAK7930582.1"/>
    </source>
</evidence>
<dbReference type="InterPro" id="IPR013103">
    <property type="entry name" value="RVT_2"/>
</dbReference>
<feature type="region of interest" description="Disordered" evidence="1">
    <location>
        <begin position="1"/>
        <end position="33"/>
    </location>
</feature>